<protein>
    <submittedName>
        <fullName evidence="2">Alpha,alpha-trehalose-phosphate synthase [UDP-forming]</fullName>
        <ecNumber evidence="2">2.4.1.15</ecNumber>
    </submittedName>
</protein>
<dbReference type="AlphaFoldDB" id="A0A3S5DF23"/>
<dbReference type="CDD" id="cd03788">
    <property type="entry name" value="GT20_TPS"/>
    <property type="match status" value="1"/>
</dbReference>
<dbReference type="PANTHER" id="PTHR10788">
    <property type="entry name" value="TREHALOSE-6-PHOSPHATE SYNTHASE"/>
    <property type="match status" value="1"/>
</dbReference>
<organism evidence="2 3">
    <name type="scientific">Serratia rubidaea</name>
    <name type="common">Serratia marinorubra</name>
    <dbReference type="NCBI Taxonomy" id="61652"/>
    <lineage>
        <taxon>Bacteria</taxon>
        <taxon>Pseudomonadati</taxon>
        <taxon>Pseudomonadota</taxon>
        <taxon>Gammaproteobacteria</taxon>
        <taxon>Enterobacterales</taxon>
        <taxon>Yersiniaceae</taxon>
        <taxon>Serratia</taxon>
    </lineage>
</organism>
<dbReference type="InterPro" id="IPR001830">
    <property type="entry name" value="Glyco_trans_20"/>
</dbReference>
<evidence type="ECO:0000313" key="2">
    <source>
        <dbReference type="EMBL" id="VEA70093.1"/>
    </source>
</evidence>
<dbReference type="GO" id="GO:0005992">
    <property type="term" value="P:trehalose biosynthetic process"/>
    <property type="evidence" value="ECO:0007669"/>
    <property type="project" value="InterPro"/>
</dbReference>
<dbReference type="SUPFAM" id="SSF53756">
    <property type="entry name" value="UDP-Glycosyltransferase/glycogen phosphorylase"/>
    <property type="match status" value="1"/>
</dbReference>
<dbReference type="GO" id="GO:0003825">
    <property type="term" value="F:alpha,alpha-trehalose-phosphate synthase (UDP-forming) activity"/>
    <property type="evidence" value="ECO:0007669"/>
    <property type="project" value="UniProtKB-EC"/>
</dbReference>
<evidence type="ECO:0000313" key="3">
    <source>
        <dbReference type="Proteomes" id="UP000271603"/>
    </source>
</evidence>
<keyword evidence="2" id="KW-0808">Transferase</keyword>
<evidence type="ECO:0000256" key="1">
    <source>
        <dbReference type="ARBA" id="ARBA00008799"/>
    </source>
</evidence>
<dbReference type="Proteomes" id="UP000271603">
    <property type="component" value="Chromosome"/>
</dbReference>
<sequence>MSRLVVISNRTVNPHESRSGGLAVALWSALKKSGGMWIGWDGNVCRNDNPELKKCQADGVEFYTTEFTEFEYDNSYIGYANSVLWPVFHNRIDLAKYDPEYKSCYEKTIKRMASFCSKEIMQDDVIWVHDYQMIPFGMELRAQRMQNSIGFFLHIPFPPEELMRSIPEHRWLITSLFSYDLIGFQTENDMRKFHNYIINYTDVDVFGDKCYLYKGRKFRVGVFPIGIDPEEIRNTLDTERSRELEKKFIRENPREMIVGVDRLDYSKGILHRIHSISKFFSMYPEKKRAVSLLQIAAPSREKVVAYEELSECMDCLCGKINGELGDLHWSPVSYIHRNIAREDLPVIYRVSKVGLVTPLCDGMNLVAKEYIASQDPGNPGVLILSEFAGAAQQFTDALLVNPFDINATAHMIARALTMPLQERQLRYQSLMRCVVHNDVHWWCDAFLSSLKEREVRLAG</sequence>
<dbReference type="EC" id="2.4.1.15" evidence="2"/>
<dbReference type="Pfam" id="PF00982">
    <property type="entry name" value="Glyco_transf_20"/>
    <property type="match status" value="1"/>
</dbReference>
<reference evidence="2 3" key="1">
    <citation type="submission" date="2018-12" db="EMBL/GenBank/DDBJ databases">
        <authorList>
            <consortium name="Pathogen Informatics"/>
        </authorList>
    </citation>
    <scope>NUCLEOTIDE SEQUENCE [LARGE SCALE GENOMIC DNA]</scope>
    <source>
        <strain evidence="2 3">NCTC9419</strain>
    </source>
</reference>
<accession>A0A3S5DF23</accession>
<dbReference type="EMBL" id="LR134155">
    <property type="protein sequence ID" value="VEA70093.1"/>
    <property type="molecule type" value="Genomic_DNA"/>
</dbReference>
<proteinExistence type="inferred from homology"/>
<gene>
    <name evidence="2" type="primary">otsA_1</name>
    <name evidence="2" type="ORF">NCTC9419_01585</name>
</gene>
<dbReference type="PANTHER" id="PTHR10788:SF106">
    <property type="entry name" value="BCDNA.GH08860"/>
    <property type="match status" value="1"/>
</dbReference>
<name>A0A3S5DF23_SERRU</name>
<comment type="similarity">
    <text evidence="1">Belongs to the glycosyltransferase 20 family.</text>
</comment>
<keyword evidence="2" id="KW-0328">Glycosyltransferase</keyword>
<dbReference type="Gene3D" id="3.40.50.2000">
    <property type="entry name" value="Glycogen Phosphorylase B"/>
    <property type="match status" value="2"/>
</dbReference>